<dbReference type="PANTHER" id="PTHR39431:SF1">
    <property type="entry name" value="FRPA_C-RELATED PROTEIN"/>
    <property type="match status" value="1"/>
</dbReference>
<accession>A0ABT5EBU0</accession>
<evidence type="ECO:0000256" key="2">
    <source>
        <dbReference type="ARBA" id="ARBA00022801"/>
    </source>
</evidence>
<feature type="chain" id="PRO_5045646367" evidence="5">
    <location>
        <begin position="24"/>
        <end position="924"/>
    </location>
</feature>
<dbReference type="Proteomes" id="UP001221686">
    <property type="component" value="Unassembled WGS sequence"/>
</dbReference>
<organism evidence="7 8">
    <name type="scientific">Nannocystis bainbridge</name>
    <dbReference type="NCBI Taxonomy" id="2995303"/>
    <lineage>
        <taxon>Bacteria</taxon>
        <taxon>Pseudomonadati</taxon>
        <taxon>Myxococcota</taxon>
        <taxon>Polyangia</taxon>
        <taxon>Nannocystales</taxon>
        <taxon>Nannocystaceae</taxon>
        <taxon>Nannocystis</taxon>
    </lineage>
</organism>
<proteinExistence type="predicted"/>
<dbReference type="SUPFAM" id="SSF52743">
    <property type="entry name" value="Subtilisin-like"/>
    <property type="match status" value="1"/>
</dbReference>
<evidence type="ECO:0000313" key="7">
    <source>
        <dbReference type="EMBL" id="MDC0722870.1"/>
    </source>
</evidence>
<keyword evidence="2" id="KW-0378">Hydrolase</keyword>
<evidence type="ECO:0000256" key="1">
    <source>
        <dbReference type="ARBA" id="ARBA00022670"/>
    </source>
</evidence>
<evidence type="ECO:0000256" key="5">
    <source>
        <dbReference type="SAM" id="SignalP"/>
    </source>
</evidence>
<protein>
    <submittedName>
        <fullName evidence="7">S8 family serine peptidase</fullName>
    </submittedName>
</protein>
<dbReference type="InterPro" id="IPR028994">
    <property type="entry name" value="Integrin_alpha_N"/>
</dbReference>
<name>A0ABT5EBU0_9BACT</name>
<dbReference type="PROSITE" id="PS00138">
    <property type="entry name" value="SUBTILASE_SER"/>
    <property type="match status" value="1"/>
</dbReference>
<keyword evidence="8" id="KW-1185">Reference proteome</keyword>
<dbReference type="RefSeq" id="WP_272091408.1">
    <property type="nucleotide sequence ID" value="NZ_JAQNDL010000004.1"/>
</dbReference>
<dbReference type="Gene3D" id="3.40.50.200">
    <property type="entry name" value="Peptidase S8/S53 domain"/>
    <property type="match status" value="1"/>
</dbReference>
<dbReference type="Pfam" id="PF00082">
    <property type="entry name" value="Peptidase_S8"/>
    <property type="match status" value="1"/>
</dbReference>
<evidence type="ECO:0000259" key="6">
    <source>
        <dbReference type="Pfam" id="PF00082"/>
    </source>
</evidence>
<evidence type="ECO:0000313" key="8">
    <source>
        <dbReference type="Proteomes" id="UP001221686"/>
    </source>
</evidence>
<evidence type="ECO:0000256" key="4">
    <source>
        <dbReference type="SAM" id="MobiDB-lite"/>
    </source>
</evidence>
<keyword evidence="1" id="KW-0645">Protease</keyword>
<feature type="domain" description="Peptidase S8/S53" evidence="6">
    <location>
        <begin position="393"/>
        <end position="622"/>
    </location>
</feature>
<keyword evidence="5" id="KW-0732">Signal</keyword>
<evidence type="ECO:0000256" key="3">
    <source>
        <dbReference type="ARBA" id="ARBA00022825"/>
    </source>
</evidence>
<dbReference type="EMBL" id="JAQNDL010000004">
    <property type="protein sequence ID" value="MDC0722870.1"/>
    <property type="molecule type" value="Genomic_DNA"/>
</dbReference>
<feature type="signal peptide" evidence="5">
    <location>
        <begin position="1"/>
        <end position="23"/>
    </location>
</feature>
<dbReference type="InterPro" id="IPR023828">
    <property type="entry name" value="Peptidase_S8_Ser-AS"/>
</dbReference>
<dbReference type="SUPFAM" id="SSF69318">
    <property type="entry name" value="Integrin alpha N-terminal domain"/>
    <property type="match status" value="1"/>
</dbReference>
<gene>
    <name evidence="7" type="ORF">POL25_38625</name>
</gene>
<dbReference type="PROSITE" id="PS51257">
    <property type="entry name" value="PROKAR_LIPOPROTEIN"/>
    <property type="match status" value="1"/>
</dbReference>
<dbReference type="InterPro" id="IPR000209">
    <property type="entry name" value="Peptidase_S8/S53_dom"/>
</dbReference>
<comment type="caution">
    <text evidence="7">The sequence shown here is derived from an EMBL/GenBank/DDBJ whole genome shotgun (WGS) entry which is preliminary data.</text>
</comment>
<reference evidence="7 8" key="1">
    <citation type="submission" date="2022-11" db="EMBL/GenBank/DDBJ databases">
        <title>Minimal conservation of predation-associated metabolite biosynthetic gene clusters underscores biosynthetic potential of Myxococcota including descriptions for ten novel species: Archangium lansinium sp. nov., Myxococcus landrumus sp. nov., Nannocystis bai.</title>
        <authorList>
            <person name="Ahearne A."/>
            <person name="Stevens C."/>
            <person name="Dowd S."/>
        </authorList>
    </citation>
    <scope>NUCLEOTIDE SEQUENCE [LARGE SCALE GENOMIC DNA]</scope>
    <source>
        <strain evidence="7 8">BB15-2</strain>
    </source>
</reference>
<keyword evidence="3" id="KW-0720">Serine protease</keyword>
<dbReference type="PANTHER" id="PTHR39431">
    <property type="entry name" value="FRPA/C-RELATED PROTEIN"/>
    <property type="match status" value="1"/>
</dbReference>
<dbReference type="InterPro" id="IPR036852">
    <property type="entry name" value="Peptidase_S8/S53_dom_sf"/>
</dbReference>
<sequence>MTRLIVSKLLPRIALLSTSLAIGCDEPEAGETADLAADLQEFVVGAPVEVSLAPADASPITLITCPEGQACGAELPAPAATFVTPQIDARPDLRARVGYAARKRVLAVADLGERFKNAIDIKFVEGSGVQARGGALVLDSAAPAASRAGLAEVQRLLDGQARAAAVAMHTVDPELLRAWKRDGERATGEELPDLTLWQQLFVEAADDRAFVALINDLNRLPIVELASATPLPAAPPGLAGEAAEAFAAAAREHDRLPWPDAERFTAKIGSTTAAVGPGLVDPTPPTALLADDDDATRSGHAGAPATLAAPGADPSAVVGDYRPLQTYTVSAPFGMDFDYLRSSFWNAWGNGWGYTDVEFNWNRNHADLGAIAGNEVLANLVPTRVWSGWQNVVDHGTGVVGILSSTDDAVGTTGLVPSATVRLSTEENVWGWNRVASITAAAAQFWPGAVILLEMQTSAGFDCNFNGAADGNDLVPAEWDPAVKDAIRTAVANGRIVVEAAGNGDGCDIGHFGFSGAFSATDPAQDSGAIIVGAGVPSTRAPEGFSTTGARVDVQGQGSGIVTTGYGSLHNSDGYDREYANGFNGTSGASPMITGVAVALSGVLNFQFGSTFAPRELRALLRRVGTPQGPGAHIGPRPDLRLQSQYLTARHVQIRNSDFDGDGRDDLVSWRPENGTWYILFSATGQTASYQWGLLGDIPVPANMAGDARADLVVFRPADGTWHVRPWDAPAYWLSYGLNGDIPVPMDHDGDGLASPAVFRQAVMNGTSLSRWYIRTSATTSTTFDWGEQGDIPLTGDFDLDGRDDFAIYRGNTGTWWIYPWTGQWFTKSWGLRGDIPLVDRVASRDQIAVWRPSNGTFYRMNLQTSANSSAQWGAAGDLPRLADTDGNGTSERIYYHPETGVWYNLDRWTGISWGLPNDVPLAR</sequence>
<feature type="region of interest" description="Disordered" evidence="4">
    <location>
        <begin position="275"/>
        <end position="309"/>
    </location>
</feature>
<feature type="compositionally biased region" description="Low complexity" evidence="4">
    <location>
        <begin position="299"/>
        <end position="309"/>
    </location>
</feature>